<evidence type="ECO:0000259" key="2">
    <source>
        <dbReference type="Pfam" id="PF00892"/>
    </source>
</evidence>
<feature type="domain" description="EamA" evidence="2">
    <location>
        <begin position="163"/>
        <end position="295"/>
    </location>
</feature>
<organism evidence="3 4">
    <name type="scientific">Albidovulum sediminicola</name>
    <dbReference type="NCBI Taxonomy" id="2984331"/>
    <lineage>
        <taxon>Bacteria</taxon>
        <taxon>Pseudomonadati</taxon>
        <taxon>Pseudomonadota</taxon>
        <taxon>Alphaproteobacteria</taxon>
        <taxon>Rhodobacterales</taxon>
        <taxon>Paracoccaceae</taxon>
        <taxon>Albidovulum</taxon>
    </lineage>
</organism>
<gene>
    <name evidence="3" type="ORF">OE647_06220</name>
</gene>
<proteinExistence type="predicted"/>
<dbReference type="EMBL" id="JAOWLA010000004">
    <property type="protein sequence ID" value="MCV2864335.1"/>
    <property type="molecule type" value="Genomic_DNA"/>
</dbReference>
<feature type="transmembrane region" description="Helical" evidence="1">
    <location>
        <begin position="159"/>
        <end position="182"/>
    </location>
</feature>
<dbReference type="Pfam" id="PF00892">
    <property type="entry name" value="EamA"/>
    <property type="match status" value="2"/>
</dbReference>
<sequence>MSDTPTPRTHWTDIPMVGIAAVGLSTIFFGCVPFFARSLTEAGIAPPAIAFCRYLFPAIAFLPFLKVRGEQGRASLWGYFSGLTVGLGWVGYVKSLTLMPVSAAGVLYMTYPLFTLVVGWLLFADRPSLRAAIGGGLILLAAALAAGGVKAGASAGQTIAPVAILFALAAPVAFGLSINVLARKLHVLPPVSRMGIFAIGAATGLVPLILTYPRAAVVPSTPDQWALALALGTFSALIPQLLYSVFVPKIGGAKAAALGSIELPTMFAVGWFAFGELIGPREFLAGALVLTAILITPSRRRLPSVTATLAAPAPRKRSWFRGWR</sequence>
<name>A0ABT2YZT4_9RHOB</name>
<feature type="domain" description="EamA" evidence="2">
    <location>
        <begin position="18"/>
        <end position="145"/>
    </location>
</feature>
<keyword evidence="4" id="KW-1185">Reference proteome</keyword>
<feature type="transmembrane region" description="Helical" evidence="1">
    <location>
        <begin position="12"/>
        <end position="36"/>
    </location>
</feature>
<dbReference type="Proteomes" id="UP001652503">
    <property type="component" value="Unassembled WGS sequence"/>
</dbReference>
<dbReference type="SUPFAM" id="SSF103481">
    <property type="entry name" value="Multidrug resistance efflux transporter EmrE"/>
    <property type="match status" value="2"/>
</dbReference>
<protein>
    <submittedName>
        <fullName evidence="3">DMT family transporter</fullName>
    </submittedName>
</protein>
<feature type="transmembrane region" description="Helical" evidence="1">
    <location>
        <begin position="105"/>
        <end position="124"/>
    </location>
</feature>
<dbReference type="InterPro" id="IPR037185">
    <property type="entry name" value="EmrE-like"/>
</dbReference>
<feature type="transmembrane region" description="Helical" evidence="1">
    <location>
        <begin position="225"/>
        <end position="243"/>
    </location>
</feature>
<keyword evidence="1" id="KW-0812">Transmembrane</keyword>
<dbReference type="InterPro" id="IPR000620">
    <property type="entry name" value="EamA_dom"/>
</dbReference>
<evidence type="ECO:0000256" key="1">
    <source>
        <dbReference type="SAM" id="Phobius"/>
    </source>
</evidence>
<dbReference type="RefSeq" id="WP_263720838.1">
    <property type="nucleotide sequence ID" value="NZ_JAOWLA010000004.1"/>
</dbReference>
<dbReference type="PANTHER" id="PTHR22911">
    <property type="entry name" value="ACYL-MALONYL CONDENSING ENZYME-RELATED"/>
    <property type="match status" value="1"/>
</dbReference>
<keyword evidence="1" id="KW-1133">Transmembrane helix</keyword>
<feature type="transmembrane region" description="Helical" evidence="1">
    <location>
        <begin position="255"/>
        <end position="274"/>
    </location>
</feature>
<feature type="transmembrane region" description="Helical" evidence="1">
    <location>
        <begin position="76"/>
        <end position="93"/>
    </location>
</feature>
<evidence type="ECO:0000313" key="3">
    <source>
        <dbReference type="EMBL" id="MCV2864335.1"/>
    </source>
</evidence>
<feature type="transmembrane region" description="Helical" evidence="1">
    <location>
        <begin position="131"/>
        <end position="153"/>
    </location>
</feature>
<evidence type="ECO:0000313" key="4">
    <source>
        <dbReference type="Proteomes" id="UP001652503"/>
    </source>
</evidence>
<keyword evidence="1" id="KW-0472">Membrane</keyword>
<reference evidence="3 4" key="1">
    <citation type="submission" date="2022-10" db="EMBL/GenBank/DDBJ databases">
        <title>Defluviimonas sp. nov., isolated from ocean surface water.</title>
        <authorList>
            <person name="He W."/>
            <person name="Wang L."/>
            <person name="Zhang D.-F."/>
        </authorList>
    </citation>
    <scope>NUCLEOTIDE SEQUENCE [LARGE SCALE GENOMIC DNA]</scope>
    <source>
        <strain evidence="3 4">WL0075</strain>
    </source>
</reference>
<comment type="caution">
    <text evidence="3">The sequence shown here is derived from an EMBL/GenBank/DDBJ whole genome shotgun (WGS) entry which is preliminary data.</text>
</comment>
<feature type="transmembrane region" description="Helical" evidence="1">
    <location>
        <begin position="42"/>
        <end position="64"/>
    </location>
</feature>
<accession>A0ABT2YZT4</accession>
<feature type="transmembrane region" description="Helical" evidence="1">
    <location>
        <begin position="194"/>
        <end position="213"/>
    </location>
</feature>
<dbReference type="PANTHER" id="PTHR22911:SF137">
    <property type="entry name" value="SOLUTE CARRIER FAMILY 35 MEMBER G2-RELATED"/>
    <property type="match status" value="1"/>
</dbReference>